<proteinExistence type="predicted"/>
<keyword evidence="2" id="KW-1185">Reference proteome</keyword>
<evidence type="ECO:0000313" key="2">
    <source>
        <dbReference type="Proteomes" id="UP001295794"/>
    </source>
</evidence>
<dbReference type="AlphaFoldDB" id="A0AAD2HPF3"/>
<dbReference type="Proteomes" id="UP001295794">
    <property type="component" value="Unassembled WGS sequence"/>
</dbReference>
<evidence type="ECO:0000313" key="1">
    <source>
        <dbReference type="EMBL" id="CAK5279688.1"/>
    </source>
</evidence>
<protein>
    <submittedName>
        <fullName evidence="1">Uncharacterized protein</fullName>
    </submittedName>
</protein>
<dbReference type="EMBL" id="CAVNYO010000440">
    <property type="protein sequence ID" value="CAK5279688.1"/>
    <property type="molecule type" value="Genomic_DNA"/>
</dbReference>
<gene>
    <name evidence="1" type="ORF">MYCIT1_LOCUS29889</name>
</gene>
<organism evidence="1 2">
    <name type="scientific">Mycena citricolor</name>
    <dbReference type="NCBI Taxonomy" id="2018698"/>
    <lineage>
        <taxon>Eukaryota</taxon>
        <taxon>Fungi</taxon>
        <taxon>Dikarya</taxon>
        <taxon>Basidiomycota</taxon>
        <taxon>Agaricomycotina</taxon>
        <taxon>Agaricomycetes</taxon>
        <taxon>Agaricomycetidae</taxon>
        <taxon>Agaricales</taxon>
        <taxon>Marasmiineae</taxon>
        <taxon>Mycenaceae</taxon>
        <taxon>Mycena</taxon>
    </lineage>
</organism>
<accession>A0AAD2HPF3</accession>
<comment type="caution">
    <text evidence="1">The sequence shown here is derived from an EMBL/GenBank/DDBJ whole genome shotgun (WGS) entry which is preliminary data.</text>
</comment>
<reference evidence="1" key="1">
    <citation type="submission" date="2023-11" db="EMBL/GenBank/DDBJ databases">
        <authorList>
            <person name="De Vega J J."/>
            <person name="De Vega J J."/>
        </authorList>
    </citation>
    <scope>NUCLEOTIDE SEQUENCE</scope>
</reference>
<name>A0AAD2HPF3_9AGAR</name>
<sequence>MLSLGKLLPMAASLDTKPHSHNYSLHSHDYSVQLIIRPRVPFLLLLDSASAHRSRDVFWEMSRWRANGRLPGRRVSSSRNDRYKYGAETHARRQGEISRFLPLTTMDMVYYHDRI</sequence>